<dbReference type="OrthoDB" id="5420310at2"/>
<organism evidence="1 2">
    <name type="scientific">Mycolicibacterium chubuense</name>
    <name type="common">Mycobacterium chubuense</name>
    <dbReference type="NCBI Taxonomy" id="1800"/>
    <lineage>
        <taxon>Bacteria</taxon>
        <taxon>Bacillati</taxon>
        <taxon>Actinomycetota</taxon>
        <taxon>Actinomycetes</taxon>
        <taxon>Mycobacteriales</taxon>
        <taxon>Mycobacteriaceae</taxon>
        <taxon>Mycolicibacterium</taxon>
    </lineage>
</organism>
<dbReference type="Proteomes" id="UP000036176">
    <property type="component" value="Unassembled WGS sequence"/>
</dbReference>
<gene>
    <name evidence="1" type="ORF">MCHUDSM44219_00731</name>
</gene>
<keyword evidence="2" id="KW-1185">Reference proteome</keyword>
<accession>A0A0J6WLP0</accession>
<evidence type="ECO:0000313" key="1">
    <source>
        <dbReference type="EMBL" id="KMO84280.1"/>
    </source>
</evidence>
<evidence type="ECO:0000313" key="2">
    <source>
        <dbReference type="Proteomes" id="UP000036176"/>
    </source>
</evidence>
<proteinExistence type="predicted"/>
<sequence>MSHCLLNENTRYAGGATRSGAVTEAIDELMASGYGIHQLPCPERLAWGGALKRHSLLLHDSKGRPLYRVRALLLRAFLLWTKVIYRRLARQVSRDVADYHRSGMTVAGVIGIGASPSCGVTTTLDMRAALEVLASCPTAALTREVMNERAVLGCRRPGMGLFVRALDAQLRRRREVVPAWEHDLAAELSGRHQGLLATPPRRVLGESPP</sequence>
<protein>
    <submittedName>
        <fullName evidence="1">Uncharacterized protein</fullName>
    </submittedName>
</protein>
<comment type="caution">
    <text evidence="1">The sequence shown here is derived from an EMBL/GenBank/DDBJ whole genome shotgun (WGS) entry which is preliminary data.</text>
</comment>
<name>A0A0J6WLP0_MYCCU</name>
<dbReference type="PATRIC" id="fig|1800.3.peg.737"/>
<dbReference type="RefSeq" id="WP_048416858.1">
    <property type="nucleotide sequence ID" value="NZ_JYNX01000017.1"/>
</dbReference>
<dbReference type="EMBL" id="JYNX01000017">
    <property type="protein sequence ID" value="KMO84280.1"/>
    <property type="molecule type" value="Genomic_DNA"/>
</dbReference>
<dbReference type="AlphaFoldDB" id="A0A0J6WLP0"/>
<reference evidence="1 2" key="1">
    <citation type="journal article" date="2015" name="Genome Biol. Evol.">
        <title>Characterization of Three Mycobacterium spp. with Potential Use in Bioremediation by Genome Sequencing and Comparative Genomics.</title>
        <authorList>
            <person name="Das S."/>
            <person name="Pettersson B.M."/>
            <person name="Behra P.R."/>
            <person name="Ramesh M."/>
            <person name="Dasgupta S."/>
            <person name="Bhattacharya A."/>
            <person name="Kirsebom L.A."/>
        </authorList>
    </citation>
    <scope>NUCLEOTIDE SEQUENCE [LARGE SCALE GENOMIC DNA]</scope>
    <source>
        <strain evidence="1 2">DSM 44219</strain>
    </source>
</reference>